<accession>A0AAD6RQ13</accession>
<sequence length="135" mass="15154">MSATSAITSSGNSALQQSTSLLSFQQRGQKRFLHQQLSLSLSLSATEFASSQQQLFPQLCNSSIMNNNIRFNQKNSRGFSSQSQQQNSSSLPPQHQRYLYPRRNSRTHSKLEAVEVVLPNQQQQTPTSQPITIKN</sequence>
<evidence type="ECO:0000313" key="3">
    <source>
        <dbReference type="Proteomes" id="UP001164929"/>
    </source>
</evidence>
<protein>
    <submittedName>
        <fullName evidence="2">Uncharacterized protein</fullName>
    </submittedName>
</protein>
<proteinExistence type="predicted"/>
<gene>
    <name evidence="2" type="ORF">NC653_002257</name>
</gene>
<organism evidence="2 3">
    <name type="scientific">Populus alba x Populus x berolinensis</name>
    <dbReference type="NCBI Taxonomy" id="444605"/>
    <lineage>
        <taxon>Eukaryota</taxon>
        <taxon>Viridiplantae</taxon>
        <taxon>Streptophyta</taxon>
        <taxon>Embryophyta</taxon>
        <taxon>Tracheophyta</taxon>
        <taxon>Spermatophyta</taxon>
        <taxon>Magnoliopsida</taxon>
        <taxon>eudicotyledons</taxon>
        <taxon>Gunneridae</taxon>
        <taxon>Pentapetalae</taxon>
        <taxon>rosids</taxon>
        <taxon>fabids</taxon>
        <taxon>Malpighiales</taxon>
        <taxon>Salicaceae</taxon>
        <taxon>Saliceae</taxon>
        <taxon>Populus</taxon>
    </lineage>
</organism>
<feature type="compositionally biased region" description="Low complexity" evidence="1">
    <location>
        <begin position="80"/>
        <end position="96"/>
    </location>
</feature>
<evidence type="ECO:0000256" key="1">
    <source>
        <dbReference type="SAM" id="MobiDB-lite"/>
    </source>
</evidence>
<feature type="region of interest" description="Disordered" evidence="1">
    <location>
        <begin position="71"/>
        <end position="105"/>
    </location>
</feature>
<reference evidence="2 3" key="1">
    <citation type="journal article" date="2023" name="Mol. Ecol. Resour.">
        <title>Chromosome-level genome assembly of a triploid poplar Populus alba 'Berolinensis'.</title>
        <authorList>
            <person name="Chen S."/>
            <person name="Yu Y."/>
            <person name="Wang X."/>
            <person name="Wang S."/>
            <person name="Zhang T."/>
            <person name="Zhou Y."/>
            <person name="He R."/>
            <person name="Meng N."/>
            <person name="Wang Y."/>
            <person name="Liu W."/>
            <person name="Liu Z."/>
            <person name="Liu J."/>
            <person name="Guo Q."/>
            <person name="Huang H."/>
            <person name="Sederoff R.R."/>
            <person name="Wang G."/>
            <person name="Qu G."/>
            <person name="Chen S."/>
        </authorList>
    </citation>
    <scope>NUCLEOTIDE SEQUENCE [LARGE SCALE GENOMIC DNA]</scope>
    <source>
        <strain evidence="2">SC-2020</strain>
    </source>
</reference>
<dbReference type="Proteomes" id="UP001164929">
    <property type="component" value="Chromosome 1"/>
</dbReference>
<evidence type="ECO:0000313" key="2">
    <source>
        <dbReference type="EMBL" id="KAJ7012117.1"/>
    </source>
</evidence>
<dbReference type="EMBL" id="JAQIZT010000001">
    <property type="protein sequence ID" value="KAJ7012117.1"/>
    <property type="molecule type" value="Genomic_DNA"/>
</dbReference>
<keyword evidence="3" id="KW-1185">Reference proteome</keyword>
<dbReference type="AlphaFoldDB" id="A0AAD6RQ13"/>
<comment type="caution">
    <text evidence="2">The sequence shown here is derived from an EMBL/GenBank/DDBJ whole genome shotgun (WGS) entry which is preliminary data.</text>
</comment>
<name>A0AAD6RQ13_9ROSI</name>